<dbReference type="GO" id="GO:0006354">
    <property type="term" value="P:DNA-templated transcription elongation"/>
    <property type="evidence" value="ECO:0007669"/>
    <property type="project" value="InterPro"/>
</dbReference>
<reference evidence="5 6" key="1">
    <citation type="submission" date="2018-08" db="EMBL/GenBank/DDBJ databases">
        <title>A genome reference for cultivated species of the human gut microbiota.</title>
        <authorList>
            <person name="Zou Y."/>
            <person name="Xue W."/>
            <person name="Luo G."/>
        </authorList>
    </citation>
    <scope>NUCLEOTIDE SEQUENCE [LARGE SCALE GENOMIC DNA]</scope>
    <source>
        <strain evidence="5 6">AM42-38</strain>
    </source>
</reference>
<comment type="caution">
    <text evidence="5">The sequence shown here is derived from an EMBL/GenBank/DDBJ whole genome shotgun (WGS) entry which is preliminary data.</text>
</comment>
<gene>
    <name evidence="5" type="ORF">DW921_10975</name>
</gene>
<dbReference type="SUPFAM" id="SSF82679">
    <property type="entry name" value="N-utilization substance G protein NusG, N-terminal domain"/>
    <property type="match status" value="1"/>
</dbReference>
<dbReference type="Proteomes" id="UP000283855">
    <property type="component" value="Unassembled WGS sequence"/>
</dbReference>
<sequence>MEKENWYAMYVRMHHEKKVAEKLGQMGVEHYLPVQEVVRQWSDRRKKLQVVVIPMMIFIRASEQVRLSVMRNIPSVSGCLIDRCTHRPAVIRDEEMQRFRFMLDYSEEAVHFINTPLAPGQKIRVIKGPLAGLDGELTEIDGKSQVMVRIEQLGYASVEMPVGYVEATPEDSPAK</sequence>
<dbReference type="AlphaFoldDB" id="A0A413SXM3"/>
<dbReference type="Gene3D" id="3.30.70.940">
    <property type="entry name" value="NusG, N-terminal domain"/>
    <property type="match status" value="1"/>
</dbReference>
<accession>A0A413SXM3</accession>
<dbReference type="InterPro" id="IPR006645">
    <property type="entry name" value="NGN-like_dom"/>
</dbReference>
<keyword evidence="2" id="KW-0805">Transcription regulation</keyword>
<dbReference type="PANTHER" id="PTHR30265:SF4">
    <property type="entry name" value="KOW MOTIF FAMILY PROTEIN, EXPRESSED"/>
    <property type="match status" value="1"/>
</dbReference>
<dbReference type="GO" id="GO:0031564">
    <property type="term" value="P:transcription antitermination"/>
    <property type="evidence" value="ECO:0007669"/>
    <property type="project" value="UniProtKB-KW"/>
</dbReference>
<evidence type="ECO:0000313" key="6">
    <source>
        <dbReference type="Proteomes" id="UP000283855"/>
    </source>
</evidence>
<dbReference type="InterPro" id="IPR008991">
    <property type="entry name" value="Translation_prot_SH3-like_sf"/>
</dbReference>
<dbReference type="Pfam" id="PF02357">
    <property type="entry name" value="NusG"/>
    <property type="match status" value="1"/>
</dbReference>
<protein>
    <submittedName>
        <fullName evidence="5">UpxY family transcription antiterminator</fullName>
    </submittedName>
</protein>
<keyword evidence="3" id="KW-0804">Transcription</keyword>
<evidence type="ECO:0000313" key="5">
    <source>
        <dbReference type="EMBL" id="RHA74278.1"/>
    </source>
</evidence>
<evidence type="ECO:0000256" key="2">
    <source>
        <dbReference type="ARBA" id="ARBA00023015"/>
    </source>
</evidence>
<organism evidence="5 6">
    <name type="scientific">Phocaeicola coprophilus</name>
    <dbReference type="NCBI Taxonomy" id="387090"/>
    <lineage>
        <taxon>Bacteria</taxon>
        <taxon>Pseudomonadati</taxon>
        <taxon>Bacteroidota</taxon>
        <taxon>Bacteroidia</taxon>
        <taxon>Bacteroidales</taxon>
        <taxon>Bacteroidaceae</taxon>
        <taxon>Phocaeicola</taxon>
    </lineage>
</organism>
<evidence type="ECO:0000259" key="4">
    <source>
        <dbReference type="Pfam" id="PF02357"/>
    </source>
</evidence>
<dbReference type="InterPro" id="IPR043425">
    <property type="entry name" value="NusG-like"/>
</dbReference>
<evidence type="ECO:0000256" key="3">
    <source>
        <dbReference type="ARBA" id="ARBA00023163"/>
    </source>
</evidence>
<feature type="domain" description="NusG-like N-terminal" evidence="4">
    <location>
        <begin position="5"/>
        <end position="100"/>
    </location>
</feature>
<dbReference type="PANTHER" id="PTHR30265">
    <property type="entry name" value="RHO-INTERACTING TRANSCRIPTION TERMINATION FACTOR NUSG"/>
    <property type="match status" value="1"/>
</dbReference>
<proteinExistence type="predicted"/>
<keyword evidence="1" id="KW-0889">Transcription antitermination</keyword>
<dbReference type="EMBL" id="QSFT01000025">
    <property type="protein sequence ID" value="RHA74278.1"/>
    <property type="molecule type" value="Genomic_DNA"/>
</dbReference>
<dbReference type="NCBIfam" id="NF033644">
    <property type="entry name" value="antiterm_UpxY"/>
    <property type="match status" value="1"/>
</dbReference>
<dbReference type="GeneID" id="78404812"/>
<dbReference type="CDD" id="cd09895">
    <property type="entry name" value="NGN_SP_UpxY"/>
    <property type="match status" value="1"/>
</dbReference>
<dbReference type="InterPro" id="IPR036735">
    <property type="entry name" value="NGN_dom_sf"/>
</dbReference>
<dbReference type="SUPFAM" id="SSF50104">
    <property type="entry name" value="Translation proteins SH3-like domain"/>
    <property type="match status" value="1"/>
</dbReference>
<name>A0A413SXM3_9BACT</name>
<dbReference type="RefSeq" id="WP_008140812.1">
    <property type="nucleotide sequence ID" value="NZ_CABJGD010000025.1"/>
</dbReference>
<evidence type="ECO:0000256" key="1">
    <source>
        <dbReference type="ARBA" id="ARBA00022814"/>
    </source>
</evidence>
<dbReference type="CDD" id="cd06091">
    <property type="entry name" value="KOW_NusG"/>
    <property type="match status" value="1"/>
</dbReference>